<proteinExistence type="predicted"/>
<comment type="caution">
    <text evidence="1">The sequence shown here is derived from an EMBL/GenBank/DDBJ whole genome shotgun (WGS) entry which is preliminary data.</text>
</comment>
<dbReference type="RefSeq" id="WP_150413194.1">
    <property type="nucleotide sequence ID" value="NZ_VYQF01000001.1"/>
</dbReference>
<organism evidence="1 2">
    <name type="scientific">Ginsengibacter hankyongi</name>
    <dbReference type="NCBI Taxonomy" id="2607284"/>
    <lineage>
        <taxon>Bacteria</taxon>
        <taxon>Pseudomonadati</taxon>
        <taxon>Bacteroidota</taxon>
        <taxon>Chitinophagia</taxon>
        <taxon>Chitinophagales</taxon>
        <taxon>Chitinophagaceae</taxon>
        <taxon>Ginsengibacter</taxon>
    </lineage>
</organism>
<dbReference type="AlphaFoldDB" id="A0A5J5IJ56"/>
<dbReference type="Proteomes" id="UP000326903">
    <property type="component" value="Unassembled WGS sequence"/>
</dbReference>
<sequence length="283" mass="33881">MKNDEIQPVIKQHFKIIDKLFHRIIIDFDVDDILEFRVEIKKLRSFLHLVNMQFTNGYEFRITKKLKTFYGYAGIIRNLQLHLKNIRSFCDEVTVSIPESYLTKIDREIQYWKVNAKSFMNSDNNFYNDEEIMLSELPDKITKSSIKKLLQYTFYELNVLVKHQDDDEVLHSIRKFLQDVAYNLPAIHYFSISVPEALGQEKNILSCIEQLEIFRDKCIDLVLLKTYYDDSFTVDEKKFLQKIEHQWQKEKQELKIKIYSCLKTLQLTQGNISSFMLNEQYID</sequence>
<evidence type="ECO:0000313" key="2">
    <source>
        <dbReference type="Proteomes" id="UP000326903"/>
    </source>
</evidence>
<dbReference type="EMBL" id="VYQF01000001">
    <property type="protein sequence ID" value="KAA9041105.1"/>
    <property type="molecule type" value="Genomic_DNA"/>
</dbReference>
<accession>A0A5J5IJ56</accession>
<protein>
    <submittedName>
        <fullName evidence="1">CHAD domain-containing protein</fullName>
    </submittedName>
</protein>
<keyword evidence="2" id="KW-1185">Reference proteome</keyword>
<gene>
    <name evidence="1" type="ORF">FW778_03425</name>
</gene>
<name>A0A5J5IJ56_9BACT</name>
<reference evidence="1 2" key="1">
    <citation type="submission" date="2019-09" db="EMBL/GenBank/DDBJ databases">
        <title>Draft genome sequence of Ginsengibacter sp. BR5-29.</title>
        <authorList>
            <person name="Im W.-T."/>
        </authorList>
    </citation>
    <scope>NUCLEOTIDE SEQUENCE [LARGE SCALE GENOMIC DNA]</scope>
    <source>
        <strain evidence="1 2">BR5-29</strain>
    </source>
</reference>
<evidence type="ECO:0000313" key="1">
    <source>
        <dbReference type="EMBL" id="KAA9041105.1"/>
    </source>
</evidence>